<reference evidence="1 2" key="1">
    <citation type="submission" date="2018-04" db="EMBL/GenBank/DDBJ databases">
        <authorList>
            <person name="Vogel A."/>
        </authorList>
    </citation>
    <scope>NUCLEOTIDE SEQUENCE [LARGE SCALE GENOMIC DNA]</scope>
</reference>
<dbReference type="EMBL" id="OOIL02001680">
    <property type="protein sequence ID" value="VFQ77664.1"/>
    <property type="molecule type" value="Genomic_DNA"/>
</dbReference>
<dbReference type="Gene3D" id="3.60.10.10">
    <property type="entry name" value="Endonuclease/exonuclease/phosphatase"/>
    <property type="match status" value="1"/>
</dbReference>
<evidence type="ECO:0000313" key="1">
    <source>
        <dbReference type="EMBL" id="VFQ77664.1"/>
    </source>
</evidence>
<dbReference type="OrthoDB" id="1748430at2759"/>
<sequence length="398" mass="45641">MGQITNILFFNKKASKDFLFSAIYGKHTKEERKDLSEAIKTCSHNYHCDWILGGDFNAISSIDHHKGNSTPCLHSIQDFDDCVMDCGLHSPPYSGSPFTWTGTRSLGRLWKRLDKVFINSYCLNSFDDITSQHLLRGTSDHYPILLIASNPIFTGPRPFRYINCWSKNHTFIKVLEGNWGKYCGGGMKGLMDKLSKLSKVLQHWNKTTFGNTTSTVEALEKDLQQAEQEFDANPTPNNRAFMNEKRANLIHATKNEFSFWKQKAGIKWLKEGDCNSSFFHAKIKEKRIHQKIHRIKDSNGNWLENTNDIQHEATNFFKALLSNHICEGMNKFLDNIPLLVDDSINTTLTKLSTEEEVKEAVWSLDPDSSARPDGFTGDFYRQGWETIKEDVVRIKAQR</sequence>
<protein>
    <recommendedName>
        <fullName evidence="3">Endonuclease/exonuclease/phosphatase domain-containing protein</fullName>
    </recommendedName>
</protein>
<keyword evidence="2" id="KW-1185">Reference proteome</keyword>
<accession>A0A484LMY6</accession>
<gene>
    <name evidence="1" type="ORF">CCAM_LOCUS19440</name>
</gene>
<dbReference type="Proteomes" id="UP000595140">
    <property type="component" value="Unassembled WGS sequence"/>
</dbReference>
<dbReference type="AlphaFoldDB" id="A0A484LMY6"/>
<name>A0A484LMY6_9ASTE</name>
<organism evidence="1 2">
    <name type="scientific">Cuscuta campestris</name>
    <dbReference type="NCBI Taxonomy" id="132261"/>
    <lineage>
        <taxon>Eukaryota</taxon>
        <taxon>Viridiplantae</taxon>
        <taxon>Streptophyta</taxon>
        <taxon>Embryophyta</taxon>
        <taxon>Tracheophyta</taxon>
        <taxon>Spermatophyta</taxon>
        <taxon>Magnoliopsida</taxon>
        <taxon>eudicotyledons</taxon>
        <taxon>Gunneridae</taxon>
        <taxon>Pentapetalae</taxon>
        <taxon>asterids</taxon>
        <taxon>lamiids</taxon>
        <taxon>Solanales</taxon>
        <taxon>Convolvulaceae</taxon>
        <taxon>Cuscuteae</taxon>
        <taxon>Cuscuta</taxon>
        <taxon>Cuscuta subgen. Grammica</taxon>
        <taxon>Cuscuta sect. Cleistogrammica</taxon>
    </lineage>
</organism>
<dbReference type="InterPro" id="IPR036691">
    <property type="entry name" value="Endo/exonu/phosph_ase_sf"/>
</dbReference>
<evidence type="ECO:0008006" key="3">
    <source>
        <dbReference type="Google" id="ProtNLM"/>
    </source>
</evidence>
<evidence type="ECO:0000313" key="2">
    <source>
        <dbReference type="Proteomes" id="UP000595140"/>
    </source>
</evidence>
<dbReference type="PANTHER" id="PTHR33710:SF13">
    <property type="entry name" value="ENDONUCLEASE_EXONUCLEASE_PHOSPHATASE FAMILY PROTEIN"/>
    <property type="match status" value="1"/>
</dbReference>
<proteinExistence type="predicted"/>
<dbReference type="SUPFAM" id="SSF56219">
    <property type="entry name" value="DNase I-like"/>
    <property type="match status" value="1"/>
</dbReference>
<dbReference type="PANTHER" id="PTHR33710">
    <property type="entry name" value="BNAC02G09200D PROTEIN"/>
    <property type="match status" value="1"/>
</dbReference>